<sequence>MASIVKRGKSYHVRVSWRDKNGVLKQKSKGGFKTKNEARQYAVELEQQLFTGVNIKQKKIPFSEYFANWYKVYKQPTSKYSTQQRYEVAIRQINEYFQDIAIQDITRHDYQVFLNQYGTNRSKNTVRIMHSMIKACVSSAMYDEIIRKNFTENIQLVFDPARTRKIDYLSLDELKRLTDLCLNGRQKRYTSRYMILTAIMTGMRIGEIMALTWDDIDYQRQTITVNKTWDYQSGGGFKATKNDSSNRTVNVTQQLLDWLAELKENNSEMVFENVRGQIPTSAAANNTLRALLKQSEIKKPSFHFHSLRHTHVAYLLSKGIDIFVISKRLGHSDLSTTTDTYAYLIHEYQQTQISEIKKNLALLAE</sequence>
<dbReference type="InterPro" id="IPR050090">
    <property type="entry name" value="Tyrosine_recombinase_XerCD"/>
</dbReference>
<dbReference type="Gene3D" id="1.10.150.130">
    <property type="match status" value="1"/>
</dbReference>
<dbReference type="RefSeq" id="WP_025087501.1">
    <property type="nucleotide sequence ID" value="NZ_AZFT01000053.1"/>
</dbReference>
<comment type="caution">
    <text evidence="6">The sequence shown here is derived from an EMBL/GenBank/DDBJ whole genome shotgun (WGS) entry which is preliminary data.</text>
</comment>
<evidence type="ECO:0000313" key="6">
    <source>
        <dbReference type="EMBL" id="KRL84040.1"/>
    </source>
</evidence>
<dbReference type="AlphaFoldDB" id="A0A0R1TYZ2"/>
<comment type="similarity">
    <text evidence="1">Belongs to the 'phage' integrase family.</text>
</comment>
<dbReference type="InterPro" id="IPR002104">
    <property type="entry name" value="Integrase_catalytic"/>
</dbReference>
<evidence type="ECO:0000256" key="4">
    <source>
        <dbReference type="ARBA" id="ARBA00023172"/>
    </source>
</evidence>
<dbReference type="EMBL" id="AZFT01000053">
    <property type="protein sequence ID" value="KRL84040.1"/>
    <property type="molecule type" value="Genomic_DNA"/>
</dbReference>
<reference evidence="6 7" key="1">
    <citation type="journal article" date="2015" name="Genome Announc.">
        <title>Expanding the biotechnology potential of lactobacilli through comparative genomics of 213 strains and associated genera.</title>
        <authorList>
            <person name="Sun Z."/>
            <person name="Harris H.M."/>
            <person name="McCann A."/>
            <person name="Guo C."/>
            <person name="Argimon S."/>
            <person name="Zhang W."/>
            <person name="Yang X."/>
            <person name="Jeffery I.B."/>
            <person name="Cooney J.C."/>
            <person name="Kagawa T.F."/>
            <person name="Liu W."/>
            <person name="Song Y."/>
            <person name="Salvetti E."/>
            <person name="Wrobel A."/>
            <person name="Rasinkangas P."/>
            <person name="Parkhill J."/>
            <person name="Rea M.C."/>
            <person name="O'Sullivan O."/>
            <person name="Ritari J."/>
            <person name="Douillard F.P."/>
            <person name="Paul Ross R."/>
            <person name="Yang R."/>
            <person name="Briner A.E."/>
            <person name="Felis G.E."/>
            <person name="de Vos W.M."/>
            <person name="Barrangou R."/>
            <person name="Klaenhammer T.R."/>
            <person name="Caufield P.W."/>
            <person name="Cui Y."/>
            <person name="Zhang H."/>
            <person name="O'Toole P.W."/>
        </authorList>
    </citation>
    <scope>NUCLEOTIDE SEQUENCE [LARGE SCALE GENOMIC DNA]</scope>
    <source>
        <strain evidence="6 7">DSM 16634</strain>
    </source>
</reference>
<dbReference type="STRING" id="1423724.FC32_GL001316"/>
<gene>
    <name evidence="6" type="ORF">FC32_GL001316</name>
</gene>
<dbReference type="Pfam" id="PF14659">
    <property type="entry name" value="Phage_int_SAM_3"/>
    <property type="match status" value="1"/>
</dbReference>
<dbReference type="Pfam" id="PF14657">
    <property type="entry name" value="Arm-DNA-bind_4"/>
    <property type="match status" value="1"/>
</dbReference>
<evidence type="ECO:0000259" key="5">
    <source>
        <dbReference type="PROSITE" id="PS51898"/>
    </source>
</evidence>
<dbReference type="CDD" id="cd01189">
    <property type="entry name" value="INT_ICEBs1_C_like"/>
    <property type="match status" value="1"/>
</dbReference>
<dbReference type="GO" id="GO:0003677">
    <property type="term" value="F:DNA binding"/>
    <property type="evidence" value="ECO:0007669"/>
    <property type="project" value="UniProtKB-KW"/>
</dbReference>
<protein>
    <submittedName>
        <fullName evidence="6">Integrase family protein</fullName>
    </submittedName>
</protein>
<dbReference type="InterPro" id="IPR011010">
    <property type="entry name" value="DNA_brk_join_enz"/>
</dbReference>
<dbReference type="InterPro" id="IPR028259">
    <property type="entry name" value="AP2-like_int_N"/>
</dbReference>
<name>A0A0R1TYZ2_9LACO</name>
<evidence type="ECO:0000256" key="3">
    <source>
        <dbReference type="ARBA" id="ARBA00023125"/>
    </source>
</evidence>
<dbReference type="PANTHER" id="PTHR30349:SF64">
    <property type="entry name" value="PROPHAGE INTEGRASE INTD-RELATED"/>
    <property type="match status" value="1"/>
</dbReference>
<dbReference type="Gene3D" id="1.10.443.10">
    <property type="entry name" value="Intergrase catalytic core"/>
    <property type="match status" value="1"/>
</dbReference>
<dbReference type="eggNOG" id="COG0582">
    <property type="taxonomic scope" value="Bacteria"/>
</dbReference>
<dbReference type="PATRIC" id="fig|1423724.4.peg.1376"/>
<feature type="domain" description="Tyr recombinase" evidence="5">
    <location>
        <begin position="164"/>
        <end position="354"/>
    </location>
</feature>
<dbReference type="InterPro" id="IPR010998">
    <property type="entry name" value="Integrase_recombinase_N"/>
</dbReference>
<dbReference type="GO" id="GO:0015074">
    <property type="term" value="P:DNA integration"/>
    <property type="evidence" value="ECO:0007669"/>
    <property type="project" value="UniProtKB-KW"/>
</dbReference>
<proteinExistence type="inferred from homology"/>
<evidence type="ECO:0000313" key="7">
    <source>
        <dbReference type="Proteomes" id="UP000051324"/>
    </source>
</evidence>
<dbReference type="PANTHER" id="PTHR30349">
    <property type="entry name" value="PHAGE INTEGRASE-RELATED"/>
    <property type="match status" value="1"/>
</dbReference>
<dbReference type="Pfam" id="PF00589">
    <property type="entry name" value="Phage_integrase"/>
    <property type="match status" value="1"/>
</dbReference>
<dbReference type="InterPro" id="IPR013762">
    <property type="entry name" value="Integrase-like_cat_sf"/>
</dbReference>
<evidence type="ECO:0000256" key="2">
    <source>
        <dbReference type="ARBA" id="ARBA00022908"/>
    </source>
</evidence>
<dbReference type="InterPro" id="IPR004107">
    <property type="entry name" value="Integrase_SAM-like_N"/>
</dbReference>
<dbReference type="SUPFAM" id="SSF56349">
    <property type="entry name" value="DNA breaking-rejoining enzymes"/>
    <property type="match status" value="1"/>
</dbReference>
<keyword evidence="2" id="KW-0229">DNA integration</keyword>
<dbReference type="Proteomes" id="UP000051324">
    <property type="component" value="Unassembled WGS sequence"/>
</dbReference>
<keyword evidence="7" id="KW-1185">Reference proteome</keyword>
<dbReference type="PROSITE" id="PS51898">
    <property type="entry name" value="TYR_RECOMBINASE"/>
    <property type="match status" value="1"/>
</dbReference>
<dbReference type="GO" id="GO:0006310">
    <property type="term" value="P:DNA recombination"/>
    <property type="evidence" value="ECO:0007669"/>
    <property type="project" value="UniProtKB-KW"/>
</dbReference>
<evidence type="ECO:0000256" key="1">
    <source>
        <dbReference type="ARBA" id="ARBA00008857"/>
    </source>
</evidence>
<dbReference type="OrthoDB" id="9803188at2"/>
<accession>A0A0R1TYZ2</accession>
<keyword evidence="4" id="KW-0233">DNA recombination</keyword>
<keyword evidence="3" id="KW-0238">DNA-binding</keyword>
<organism evidence="6 7">
    <name type="scientific">Ligilactobacillus apodemi DSM 16634 = JCM 16172</name>
    <dbReference type="NCBI Taxonomy" id="1423724"/>
    <lineage>
        <taxon>Bacteria</taxon>
        <taxon>Bacillati</taxon>
        <taxon>Bacillota</taxon>
        <taxon>Bacilli</taxon>
        <taxon>Lactobacillales</taxon>
        <taxon>Lactobacillaceae</taxon>
        <taxon>Ligilactobacillus</taxon>
    </lineage>
</organism>